<feature type="domain" description="DUF3322" evidence="2">
    <location>
        <begin position="4"/>
        <end position="186"/>
    </location>
</feature>
<evidence type="ECO:0000259" key="1">
    <source>
        <dbReference type="Pfam" id="PF09983"/>
    </source>
</evidence>
<reference evidence="3 4" key="1">
    <citation type="submission" date="2015-06" db="EMBL/GenBank/DDBJ databases">
        <title>A Comprehensive Approach to Explore the Metabolic and Phylogenetic Diversity of Bacterial Steroid Degradation in the Environment: Testosterone as an Example.</title>
        <authorList>
            <person name="Yang F.-C."/>
            <person name="Chen Y.-L."/>
            <person name="Yu C.-P."/>
            <person name="Tang S.-L."/>
            <person name="Wang P.-H."/>
            <person name="Ismail W."/>
            <person name="Wang C.-H."/>
            <person name="Yang C.-Y."/>
            <person name="Chiang Y.-R."/>
        </authorList>
    </citation>
    <scope>NUCLEOTIDE SEQUENCE [LARGE SCALE GENOMIC DNA]</scope>
    <source>
        <strain evidence="3 4">DSM 18526</strain>
    </source>
</reference>
<dbReference type="EMBL" id="CP011971">
    <property type="protein sequence ID" value="AMN48078.1"/>
    <property type="molecule type" value="Genomic_DNA"/>
</dbReference>
<dbReference type="InterPro" id="IPR024534">
    <property type="entry name" value="JetD_C"/>
</dbReference>
<evidence type="ECO:0000313" key="3">
    <source>
        <dbReference type="EMBL" id="AMN48078.1"/>
    </source>
</evidence>
<dbReference type="RefSeq" id="WP_066921950.1">
    <property type="nucleotide sequence ID" value="NZ_CP011971.1"/>
</dbReference>
<organism evidence="3 4">
    <name type="scientific">Steroidobacter denitrificans</name>
    <dbReference type="NCBI Taxonomy" id="465721"/>
    <lineage>
        <taxon>Bacteria</taxon>
        <taxon>Pseudomonadati</taxon>
        <taxon>Pseudomonadota</taxon>
        <taxon>Gammaproteobacteria</taxon>
        <taxon>Steroidobacterales</taxon>
        <taxon>Steroidobacteraceae</taxon>
        <taxon>Steroidobacter</taxon>
    </lineage>
</organism>
<keyword evidence="4" id="KW-1185">Reference proteome</keyword>
<dbReference type="InterPro" id="IPR024537">
    <property type="entry name" value="DUF3322"/>
</dbReference>
<dbReference type="Pfam" id="PF11795">
    <property type="entry name" value="DUF3322"/>
    <property type="match status" value="1"/>
</dbReference>
<sequence length="387" mass="43896">MKSPDELANLLTRQWHSADKRERRLLDPQAWPLQLAIGRPPPALFAHHTARVREHIARWRTVTVGEVRWQDTAFRSAAEPVSLPLHWQLSSPEEWAQASGDAQVQLELQRLRYLLDRVDPRFHALLIRQRGLWHERNDEEVVQAAALTFELEPGIAAGRPLRGLALAGIDSKFIERNRGLVTALLDIRFEGQASQLGLTSFLDAADEGDHWLLVAPLTPGLLPFAQQRVRARELMDTPLPAGHILLIENDRCLHLLPPLPDTIAVLGSGLDLAWLRAHWLRQRHLGYWGDMDTWGLHMLARARSLQPHLQPLLMERALFDRHAAALAVPEPINAGAEPHDGLLDHEQDFYRHLLTLPKGRIEQEFLPGETVTHVLSRWVNTNFGAPE</sequence>
<name>A0A127FE73_STEDE</name>
<accession>A0A127FE73</accession>
<gene>
    <name evidence="3" type="ORF">ACG33_13400</name>
</gene>
<dbReference type="InterPro" id="IPR014544">
    <property type="entry name" value="UCP028408"/>
</dbReference>
<proteinExistence type="predicted"/>
<dbReference type="STRING" id="465721.ACG33_13400"/>
<evidence type="ECO:0000313" key="4">
    <source>
        <dbReference type="Proteomes" id="UP000070250"/>
    </source>
</evidence>
<dbReference type="PIRSF" id="PIRSF028408">
    <property type="entry name" value="UCP028408"/>
    <property type="match status" value="1"/>
</dbReference>
<evidence type="ECO:0008006" key="5">
    <source>
        <dbReference type="Google" id="ProtNLM"/>
    </source>
</evidence>
<dbReference type="KEGG" id="sdf:ACG33_13400"/>
<dbReference type="OrthoDB" id="322908at2"/>
<dbReference type="Proteomes" id="UP000070250">
    <property type="component" value="Chromosome"/>
</dbReference>
<feature type="domain" description="Wadjet protein JetD C-terminal" evidence="1">
    <location>
        <begin position="207"/>
        <end position="374"/>
    </location>
</feature>
<dbReference type="Pfam" id="PF09983">
    <property type="entry name" value="JetD_C"/>
    <property type="match status" value="1"/>
</dbReference>
<dbReference type="AlphaFoldDB" id="A0A127FE73"/>
<protein>
    <recommendedName>
        <fullName evidence="5">Wadjet protein JetD C-terminal domain-containing protein</fullName>
    </recommendedName>
</protein>
<evidence type="ECO:0000259" key="2">
    <source>
        <dbReference type="Pfam" id="PF11795"/>
    </source>
</evidence>